<sequence>MRKNKLFSVSYIPLLLLPLFSTSSCNYSHASENGGPTYGIGDATFRFALAWDHPKGSEPKHKSFLVNRCHFTGLSTVSSEPKRKSFLITRCRFTGLSTVSSERKRKSFLLPYGNGLQPGTICFRRVIRTIVALQKRLSNPMLNEPYILPFPSTRLCRQPEG</sequence>
<accession>A0A5D3ED59</accession>
<dbReference type="AlphaFoldDB" id="A0A5D3ED59"/>
<organism evidence="2 3">
    <name type="scientific">Bacteroides pyogenes</name>
    <dbReference type="NCBI Taxonomy" id="310300"/>
    <lineage>
        <taxon>Bacteria</taxon>
        <taxon>Pseudomonadati</taxon>
        <taxon>Bacteroidota</taxon>
        <taxon>Bacteroidia</taxon>
        <taxon>Bacteroidales</taxon>
        <taxon>Bacteroidaceae</taxon>
        <taxon>Bacteroides</taxon>
    </lineage>
</organism>
<dbReference type="PROSITE" id="PS51257">
    <property type="entry name" value="PROKAR_LIPOPROTEIN"/>
    <property type="match status" value="1"/>
</dbReference>
<keyword evidence="3" id="KW-1185">Reference proteome</keyword>
<reference evidence="2 3" key="1">
    <citation type="submission" date="2019-07" db="EMBL/GenBank/DDBJ databases">
        <title>Draft Genome Sequences of Bacteroides pyogenes Strains Isolated from the Uterus Holstein Dairy Cows with Metritis.</title>
        <authorList>
            <person name="Cunha F."/>
            <person name="Galvao K.N."/>
            <person name="Jeon S.J."/>
            <person name="Jeong K.C."/>
        </authorList>
    </citation>
    <scope>NUCLEOTIDE SEQUENCE [LARGE SCALE GENOMIC DNA]</scope>
    <source>
        <strain evidence="2 3">KG-31</strain>
    </source>
</reference>
<evidence type="ECO:0000313" key="3">
    <source>
        <dbReference type="Proteomes" id="UP000324383"/>
    </source>
</evidence>
<dbReference type="Proteomes" id="UP000324383">
    <property type="component" value="Unassembled WGS sequence"/>
</dbReference>
<evidence type="ECO:0000313" key="2">
    <source>
        <dbReference type="EMBL" id="TYK33942.1"/>
    </source>
</evidence>
<comment type="caution">
    <text evidence="2">The sequence shown here is derived from an EMBL/GenBank/DDBJ whole genome shotgun (WGS) entry which is preliminary data.</text>
</comment>
<evidence type="ECO:0000256" key="1">
    <source>
        <dbReference type="SAM" id="SignalP"/>
    </source>
</evidence>
<dbReference type="EMBL" id="VKLW01000011">
    <property type="protein sequence ID" value="TYK33942.1"/>
    <property type="molecule type" value="Genomic_DNA"/>
</dbReference>
<feature type="chain" id="PRO_5022937429" evidence="1">
    <location>
        <begin position="31"/>
        <end position="161"/>
    </location>
</feature>
<name>A0A5D3ED59_9BACE</name>
<gene>
    <name evidence="2" type="ORF">FNJ60_06360</name>
</gene>
<proteinExistence type="predicted"/>
<feature type="signal peptide" evidence="1">
    <location>
        <begin position="1"/>
        <end position="30"/>
    </location>
</feature>
<protein>
    <submittedName>
        <fullName evidence="2">Uncharacterized protein</fullName>
    </submittedName>
</protein>
<keyword evidence="1" id="KW-0732">Signal</keyword>